<keyword evidence="1" id="KW-0238">DNA-binding</keyword>
<gene>
    <name evidence="4" type="ORF">PX52LOC_07018</name>
</gene>
<dbReference type="Gene3D" id="1.10.260.40">
    <property type="entry name" value="lambda repressor-like DNA-binding domains"/>
    <property type="match status" value="1"/>
</dbReference>
<dbReference type="Proteomes" id="UP000324974">
    <property type="component" value="Chromosome"/>
</dbReference>
<sequence>MFGSKLKELREAKGWSQKRLAEVTGLSQNGISHWENDERIPSWDAVLKLSKALGVECNVFGNLDDVELPADPLAVDPQKKRGRPKKNDAG</sequence>
<dbReference type="SMART" id="SM00530">
    <property type="entry name" value="HTH_XRE"/>
    <property type="match status" value="1"/>
</dbReference>
<reference evidence="5" key="1">
    <citation type="submission" date="2019-08" db="EMBL/GenBank/DDBJ databases">
        <title>Limnoglobus roseus gen. nov., sp. nov., a novel freshwater planctomycete with a giant genome from the family Gemmataceae.</title>
        <authorList>
            <person name="Kulichevskaya I.S."/>
            <person name="Naumoff D.G."/>
            <person name="Miroshnikov K."/>
            <person name="Ivanova A."/>
            <person name="Philippov D.A."/>
            <person name="Hakobyan A."/>
            <person name="Rijpstra I.C."/>
            <person name="Sinninghe Damste J.S."/>
            <person name="Liesack W."/>
            <person name="Dedysh S.N."/>
        </authorList>
    </citation>
    <scope>NUCLEOTIDE SEQUENCE [LARGE SCALE GENOMIC DNA]</scope>
    <source>
        <strain evidence="5">PX52</strain>
    </source>
</reference>
<dbReference type="EMBL" id="CP042425">
    <property type="protein sequence ID" value="QEL19935.1"/>
    <property type="molecule type" value="Genomic_DNA"/>
</dbReference>
<proteinExistence type="predicted"/>
<dbReference type="CDD" id="cd00093">
    <property type="entry name" value="HTH_XRE"/>
    <property type="match status" value="1"/>
</dbReference>
<dbReference type="PANTHER" id="PTHR46558:SF4">
    <property type="entry name" value="DNA-BIDING PHAGE PROTEIN"/>
    <property type="match status" value="1"/>
</dbReference>
<organism evidence="4 5">
    <name type="scientific">Limnoglobus roseus</name>
    <dbReference type="NCBI Taxonomy" id="2598579"/>
    <lineage>
        <taxon>Bacteria</taxon>
        <taxon>Pseudomonadati</taxon>
        <taxon>Planctomycetota</taxon>
        <taxon>Planctomycetia</taxon>
        <taxon>Gemmatales</taxon>
        <taxon>Gemmataceae</taxon>
        <taxon>Limnoglobus</taxon>
    </lineage>
</organism>
<evidence type="ECO:0000313" key="4">
    <source>
        <dbReference type="EMBL" id="QEL19935.1"/>
    </source>
</evidence>
<dbReference type="KEGG" id="lrs:PX52LOC_07018"/>
<protein>
    <submittedName>
        <fullName evidence="4">XRE family transcriptional regulator</fullName>
    </submittedName>
</protein>
<evidence type="ECO:0000256" key="1">
    <source>
        <dbReference type="ARBA" id="ARBA00023125"/>
    </source>
</evidence>
<dbReference type="SUPFAM" id="SSF47413">
    <property type="entry name" value="lambda repressor-like DNA-binding domains"/>
    <property type="match status" value="1"/>
</dbReference>
<evidence type="ECO:0000256" key="2">
    <source>
        <dbReference type="SAM" id="MobiDB-lite"/>
    </source>
</evidence>
<dbReference type="InterPro" id="IPR001387">
    <property type="entry name" value="Cro/C1-type_HTH"/>
</dbReference>
<dbReference type="GO" id="GO:0003677">
    <property type="term" value="F:DNA binding"/>
    <property type="evidence" value="ECO:0007669"/>
    <property type="project" value="UniProtKB-KW"/>
</dbReference>
<feature type="region of interest" description="Disordered" evidence="2">
    <location>
        <begin position="68"/>
        <end position="90"/>
    </location>
</feature>
<dbReference type="AlphaFoldDB" id="A0A5C1AMY6"/>
<evidence type="ECO:0000313" key="5">
    <source>
        <dbReference type="Proteomes" id="UP000324974"/>
    </source>
</evidence>
<dbReference type="InterPro" id="IPR010982">
    <property type="entry name" value="Lambda_DNA-bd_dom_sf"/>
</dbReference>
<dbReference type="PANTHER" id="PTHR46558">
    <property type="entry name" value="TRACRIPTIONAL REGULATORY PROTEIN-RELATED-RELATED"/>
    <property type="match status" value="1"/>
</dbReference>
<feature type="domain" description="HTH cro/C1-type" evidence="3">
    <location>
        <begin position="6"/>
        <end position="60"/>
    </location>
</feature>
<evidence type="ECO:0000259" key="3">
    <source>
        <dbReference type="PROSITE" id="PS50943"/>
    </source>
</evidence>
<keyword evidence="5" id="KW-1185">Reference proteome</keyword>
<dbReference type="RefSeq" id="WP_168219377.1">
    <property type="nucleotide sequence ID" value="NZ_CP042425.1"/>
</dbReference>
<dbReference type="Pfam" id="PF01381">
    <property type="entry name" value="HTH_3"/>
    <property type="match status" value="1"/>
</dbReference>
<accession>A0A5C1AMY6</accession>
<dbReference type="PROSITE" id="PS50943">
    <property type="entry name" value="HTH_CROC1"/>
    <property type="match status" value="1"/>
</dbReference>
<name>A0A5C1AMY6_9BACT</name>